<proteinExistence type="predicted"/>
<keyword evidence="3" id="KW-1185">Reference proteome</keyword>
<reference evidence="2 3" key="1">
    <citation type="submission" date="2017-05" db="EMBL/GenBank/DDBJ databases">
        <title>De novo genome assembly of Deniococcus indicus strain DR1.</title>
        <authorList>
            <person name="Chauhan D."/>
            <person name="Yennamalli R.M."/>
            <person name="Priyadarshini R."/>
        </authorList>
    </citation>
    <scope>NUCLEOTIDE SEQUENCE [LARGE SCALE GENOMIC DNA]</scope>
    <source>
        <strain evidence="2 3">DR1</strain>
    </source>
</reference>
<organism evidence="2 3">
    <name type="scientific">Deinococcus indicus</name>
    <dbReference type="NCBI Taxonomy" id="223556"/>
    <lineage>
        <taxon>Bacteria</taxon>
        <taxon>Thermotogati</taxon>
        <taxon>Deinococcota</taxon>
        <taxon>Deinococci</taxon>
        <taxon>Deinococcales</taxon>
        <taxon>Deinococcaceae</taxon>
        <taxon>Deinococcus</taxon>
    </lineage>
</organism>
<name>A0A246BGG4_9DEIO</name>
<feature type="region of interest" description="Disordered" evidence="1">
    <location>
        <begin position="428"/>
        <end position="454"/>
    </location>
</feature>
<evidence type="ECO:0000313" key="2">
    <source>
        <dbReference type="EMBL" id="OWL94315.1"/>
    </source>
</evidence>
<evidence type="ECO:0000313" key="3">
    <source>
        <dbReference type="Proteomes" id="UP000197208"/>
    </source>
</evidence>
<gene>
    <name evidence="2" type="ORF">CBQ26_15765</name>
</gene>
<dbReference type="EMBL" id="NHMK01000025">
    <property type="protein sequence ID" value="OWL94315.1"/>
    <property type="molecule type" value="Genomic_DNA"/>
</dbReference>
<sequence length="494" mass="46919">MLSEVQGGLELAHGLGGPFGGVVGQWAGVEGVWVGAGGGEFRELFPAVGVGGVVAGGAGGVQGGQEGGAQVGGPGAGVRVEEGQQAFQVAVVHGLGVGGGQRFGRSDLEQLGVGGQFGQECGGEWGVVGGDGVLRERLELVVLPGEGGQGGGGGVQGGQEGVGVGVCQQVGQQGRGVLAGRVGQAVARGVVVGGGGRAAEQGSEAGGVAGVLGAAGQAVQGGARLGAGVGAAVGGQGVQQRFEWVVVVGQGVEQRGQEAAAGVGAFAVQAPLQELAGGLRVVFAQAAPQVLASGGRGGLPAVRVGGQAGPVGVQAGQPVAAFAQHGGQQRAQVAVVAGGGVVEEVRQEGVRNAPSTLGAEGQPFVQEGRADHGGQVPGGAGRKFGEGFGRGGVGLVAGGVGAAAGGVRQGVQGGAGQQGAFGVGAGDLRGGPRQGVRAGGGQGAAGGADQGQGEQGVGVVHASLTARRGCSVPACRALRGVRVSPFHSAYRVTG</sequence>
<dbReference type="Proteomes" id="UP000197208">
    <property type="component" value="Unassembled WGS sequence"/>
</dbReference>
<evidence type="ECO:0000256" key="1">
    <source>
        <dbReference type="SAM" id="MobiDB-lite"/>
    </source>
</evidence>
<accession>A0A246BGG4</accession>
<protein>
    <submittedName>
        <fullName evidence="2">Uncharacterized protein</fullName>
    </submittedName>
</protein>
<dbReference type="AlphaFoldDB" id="A0A246BGG4"/>
<comment type="caution">
    <text evidence="2">The sequence shown here is derived from an EMBL/GenBank/DDBJ whole genome shotgun (WGS) entry which is preliminary data.</text>
</comment>